<evidence type="ECO:0000313" key="4">
    <source>
        <dbReference type="Proteomes" id="UP001497525"/>
    </source>
</evidence>
<organism evidence="3 4">
    <name type="scientific">Calicophoron daubneyi</name>
    <name type="common">Rumen fluke</name>
    <name type="synonym">Paramphistomum daubneyi</name>
    <dbReference type="NCBI Taxonomy" id="300641"/>
    <lineage>
        <taxon>Eukaryota</taxon>
        <taxon>Metazoa</taxon>
        <taxon>Spiralia</taxon>
        <taxon>Lophotrochozoa</taxon>
        <taxon>Platyhelminthes</taxon>
        <taxon>Trematoda</taxon>
        <taxon>Digenea</taxon>
        <taxon>Plagiorchiida</taxon>
        <taxon>Pronocephalata</taxon>
        <taxon>Paramphistomoidea</taxon>
        <taxon>Paramphistomidae</taxon>
        <taxon>Calicophoron</taxon>
    </lineage>
</organism>
<feature type="transmembrane region" description="Helical" evidence="1">
    <location>
        <begin position="99"/>
        <end position="119"/>
    </location>
</feature>
<comment type="caution">
    <text evidence="3">The sequence shown here is derived from an EMBL/GenBank/DDBJ whole genome shotgun (WGS) entry which is preliminary data.</text>
</comment>
<proteinExistence type="predicted"/>
<gene>
    <name evidence="3" type="ORF">CDAUBV1_LOCUS613</name>
</gene>
<dbReference type="EMBL" id="CAXLJL010000002">
    <property type="protein sequence ID" value="CAL5129570.1"/>
    <property type="molecule type" value="Genomic_DNA"/>
</dbReference>
<dbReference type="SMART" id="SM00540">
    <property type="entry name" value="LEM"/>
    <property type="match status" value="1"/>
</dbReference>
<dbReference type="Pfam" id="PF03020">
    <property type="entry name" value="LEM"/>
    <property type="match status" value="1"/>
</dbReference>
<dbReference type="Gene3D" id="1.10.720.40">
    <property type="match status" value="1"/>
</dbReference>
<reference evidence="3" key="1">
    <citation type="submission" date="2024-06" db="EMBL/GenBank/DDBJ databases">
        <authorList>
            <person name="Liu X."/>
            <person name="Lenzi L."/>
            <person name="Haldenby T S."/>
            <person name="Uol C."/>
        </authorList>
    </citation>
    <scope>NUCLEOTIDE SEQUENCE</scope>
</reference>
<evidence type="ECO:0000313" key="3">
    <source>
        <dbReference type="EMBL" id="CAL5129570.1"/>
    </source>
</evidence>
<dbReference type="InterPro" id="IPR003887">
    <property type="entry name" value="LEM_dom"/>
</dbReference>
<keyword evidence="1" id="KW-0812">Transmembrane</keyword>
<evidence type="ECO:0000259" key="2">
    <source>
        <dbReference type="PROSITE" id="PS50954"/>
    </source>
</evidence>
<dbReference type="PROSITE" id="PS50954">
    <property type="entry name" value="LEM"/>
    <property type="match status" value="1"/>
</dbReference>
<accession>A0AAV2SZB3</accession>
<protein>
    <recommendedName>
        <fullName evidence="2">LEM domain-containing protein</fullName>
    </recommendedName>
</protein>
<keyword evidence="1" id="KW-0472">Membrane</keyword>
<sequence length="121" mass="14132">MEVDVKSYVFALSDEDLRTELQKHGFNPPPIQDSITRTVLQKKLARSIDPSVVFEEKQWDSDTEMEKMEEPIIKQRLRPTTAMHYSDVSKPCRRNRSPWIILVPVCIFALISLLSYVYLFS</sequence>
<name>A0AAV2SZB3_CALDB</name>
<keyword evidence="1" id="KW-1133">Transmembrane helix</keyword>
<dbReference type="AlphaFoldDB" id="A0AAV2SZB3"/>
<dbReference type="CDD" id="cd12934">
    <property type="entry name" value="LEM"/>
    <property type="match status" value="1"/>
</dbReference>
<evidence type="ECO:0000256" key="1">
    <source>
        <dbReference type="SAM" id="Phobius"/>
    </source>
</evidence>
<dbReference type="Proteomes" id="UP001497525">
    <property type="component" value="Unassembled WGS sequence"/>
</dbReference>
<dbReference type="SUPFAM" id="SSF63451">
    <property type="entry name" value="LEM domain"/>
    <property type="match status" value="1"/>
</dbReference>
<feature type="domain" description="LEM" evidence="2">
    <location>
        <begin position="6"/>
        <end position="51"/>
    </location>
</feature>
<dbReference type="InterPro" id="IPR011015">
    <property type="entry name" value="LEM/LEM-like_dom_sf"/>
</dbReference>